<dbReference type="EMBL" id="QJUL01000023">
    <property type="protein sequence ID" value="TBU90034.1"/>
    <property type="molecule type" value="Genomic_DNA"/>
</dbReference>
<evidence type="ECO:0000256" key="1">
    <source>
        <dbReference type="SAM" id="Phobius"/>
    </source>
</evidence>
<keyword evidence="1" id="KW-0812">Transmembrane</keyword>
<evidence type="ECO:0000313" key="2">
    <source>
        <dbReference type="EMBL" id="TBU90034.1"/>
    </source>
</evidence>
<accession>A0A4Q9QY15</accession>
<gene>
    <name evidence="3" type="ORF">DNK34_18640</name>
    <name evidence="2" type="ORF">DNK44_16205</name>
</gene>
<comment type="caution">
    <text evidence="2">The sequence shown here is derived from an EMBL/GenBank/DDBJ whole genome shotgun (WGS) entry which is preliminary data.</text>
</comment>
<sequence>MIRRRQQRGSVAPFMVLAIGGALLATAYTLDTSRMTNSAGQVKRATDAAAMAVGNERLINGDQPLETLQVLAEGYVLNNLGMDSTLGEQIGRENIVLSQTSDDQQRLRYTVEVTFEANPELLGGEVKRISVHSTVEVVARATEIALMLPNTLSENSTELAALRRLAKDFAVRMLGTDGDSDQRVWISLVPYGQAVNVFDIEGGRQASIARLRRWATGLAISPVELTSLFRTGKASSLADARMPDLASDLMCMNRGLNPGQNYFWDQSPSGQFTRVYYRADLPENTPGAKWLSWVGPNPTFGQASGTNDTRFIVADKGCPTAAVLPLTNDVDALEERLALMDTGFNVNYAIGMGWAAHALSPEMRGSNGWGDEELPLDFAEGEQQNAKIIVMLANTTGDWFDTDSYNSAVVGEAIDGTSDSISIAARRFESLCNSFRQRNLKFHFIGVRPGDPMDFGRTLFDRVAGPGLQICTQGTGSMTFANAPTFNEGEAQIENLLAAIAEQIKHEYYARLVE</sequence>
<reference evidence="4 5" key="1">
    <citation type="submission" date="2018-06" db="EMBL/GenBank/DDBJ databases">
        <title>Three novel Pseudomonas species isolated from symptomatic oak.</title>
        <authorList>
            <person name="Bueno-Gonzalez V."/>
            <person name="Brady C."/>
        </authorList>
    </citation>
    <scope>NUCLEOTIDE SEQUENCE [LARGE SCALE GENOMIC DNA]</scope>
    <source>
        <strain evidence="3 4">P26B</strain>
        <strain evidence="2 5">P6B</strain>
    </source>
</reference>
<dbReference type="OrthoDB" id="8624254at2"/>
<organism evidence="2 5">
    <name type="scientific">Phytopseudomonas dryadis</name>
    <dbReference type="NCBI Taxonomy" id="2487520"/>
    <lineage>
        <taxon>Bacteria</taxon>
        <taxon>Pseudomonadati</taxon>
        <taxon>Pseudomonadota</taxon>
        <taxon>Gammaproteobacteria</taxon>
        <taxon>Pseudomonadales</taxon>
        <taxon>Pseudomonadaceae</taxon>
        <taxon>Phytopseudomonas</taxon>
    </lineage>
</organism>
<dbReference type="Proteomes" id="UP000291334">
    <property type="component" value="Unassembled WGS sequence"/>
</dbReference>
<protein>
    <submittedName>
        <fullName evidence="2">Uncharacterized protein</fullName>
    </submittedName>
</protein>
<name>A0A4Q9QY15_9GAMM</name>
<keyword evidence="4" id="KW-1185">Reference proteome</keyword>
<evidence type="ECO:0000313" key="5">
    <source>
        <dbReference type="Proteomes" id="UP000293172"/>
    </source>
</evidence>
<proteinExistence type="predicted"/>
<dbReference type="InterPro" id="IPR010916">
    <property type="entry name" value="TonB_box_CS"/>
</dbReference>
<dbReference type="EMBL" id="QJUM01000023">
    <property type="protein sequence ID" value="TBV02670.1"/>
    <property type="molecule type" value="Genomic_DNA"/>
</dbReference>
<evidence type="ECO:0000313" key="3">
    <source>
        <dbReference type="EMBL" id="TBV02670.1"/>
    </source>
</evidence>
<dbReference type="AlphaFoldDB" id="A0A4Q9QY15"/>
<evidence type="ECO:0000313" key="4">
    <source>
        <dbReference type="Proteomes" id="UP000291334"/>
    </source>
</evidence>
<dbReference type="Proteomes" id="UP000293172">
    <property type="component" value="Unassembled WGS sequence"/>
</dbReference>
<dbReference type="RefSeq" id="WP_131176626.1">
    <property type="nucleotide sequence ID" value="NZ_QJUL01000023.1"/>
</dbReference>
<dbReference type="PROSITE" id="PS00430">
    <property type="entry name" value="TONB_DEPENDENT_REC_1"/>
    <property type="match status" value="1"/>
</dbReference>
<keyword evidence="1" id="KW-0472">Membrane</keyword>
<feature type="transmembrane region" description="Helical" evidence="1">
    <location>
        <begin position="12"/>
        <end position="30"/>
    </location>
</feature>
<keyword evidence="1" id="KW-1133">Transmembrane helix</keyword>